<evidence type="ECO:0000256" key="3">
    <source>
        <dbReference type="ARBA" id="ARBA00023065"/>
    </source>
</evidence>
<dbReference type="Pfam" id="PF01991">
    <property type="entry name" value="vATP-synt_E"/>
    <property type="match status" value="1"/>
</dbReference>
<dbReference type="Gene3D" id="3.30.2320.30">
    <property type="entry name" value="ATP synthase, E subunit, C-terminal"/>
    <property type="match status" value="1"/>
</dbReference>
<proteinExistence type="inferred from homology"/>
<evidence type="ECO:0000313" key="6">
    <source>
        <dbReference type="EMBL" id="MCP1110988.1"/>
    </source>
</evidence>
<evidence type="ECO:0000256" key="5">
    <source>
        <dbReference type="SAM" id="MobiDB-lite"/>
    </source>
</evidence>
<keyword evidence="3 4" id="KW-0406">Ion transport</keyword>
<protein>
    <recommendedName>
        <fullName evidence="4">V-type proton ATPase subunit E</fullName>
    </recommendedName>
    <alternativeName>
        <fullName evidence="4">V-ATPase subunit E</fullName>
    </alternativeName>
</protein>
<keyword evidence="4" id="KW-0066">ATP synthesis</keyword>
<dbReference type="SUPFAM" id="SSF160527">
    <property type="entry name" value="V-type ATPase subunit E-like"/>
    <property type="match status" value="1"/>
</dbReference>
<reference evidence="6 7" key="1">
    <citation type="journal article" date="2022" name="Genome Biol. Evol.">
        <title>Host diet, physiology and behaviors set the stage for Lachnospiraceae cladogenesis.</title>
        <authorList>
            <person name="Vera-Ponce De Leon A."/>
            <person name="Schneider M."/>
            <person name="Jahnes B.C."/>
            <person name="Sadowski V."/>
            <person name="Camuy-Velez L.A."/>
            <person name="Duan J."/>
            <person name="Sabree Z.L."/>
        </authorList>
    </citation>
    <scope>NUCLEOTIDE SEQUENCE [LARGE SCALE GENOMIC DNA]</scope>
    <source>
        <strain evidence="6 7">PAL227</strain>
    </source>
</reference>
<comment type="function">
    <text evidence="4">Produces ATP from ADP in the presence of a proton gradient across the membrane.</text>
</comment>
<dbReference type="Gene3D" id="1.20.5.620">
    <property type="entry name" value="F1F0 ATP synthase subunit B, membrane domain"/>
    <property type="match status" value="1"/>
</dbReference>
<evidence type="ECO:0000313" key="7">
    <source>
        <dbReference type="Proteomes" id="UP001523565"/>
    </source>
</evidence>
<accession>A0ABT1EJW2</accession>
<dbReference type="InterPro" id="IPR038495">
    <property type="entry name" value="ATPase_E_C"/>
</dbReference>
<dbReference type="HAMAP" id="MF_00311">
    <property type="entry name" value="ATP_synth_E_arch"/>
    <property type="match status" value="1"/>
</dbReference>
<gene>
    <name evidence="4" type="primary">atpE</name>
    <name evidence="6" type="ORF">NK118_12075</name>
</gene>
<name>A0ABT1EJW2_9FIRM</name>
<feature type="region of interest" description="Disordered" evidence="5">
    <location>
        <begin position="41"/>
        <end position="71"/>
    </location>
</feature>
<sequence length="198" mass="21956">MAGGLEKVKEQILLEAKEVAEGKIKEAQREAQEIIDEAEAEAKKLSEEAQQKSADETAKYKERSHAASDMERRTQILNAKQEMIASVFREALKRVDEMDAPEYSALLLRILKGHLKPEAGVLYFSEADLGRLTSEFTEAAKAEAISAGGSLEIGLEPKNIKNGFVLAYGEIEENCTITALLDDKKDDLRDELNKLLFA</sequence>
<organism evidence="6 7">
    <name type="scientific">Ohessyouella blattaphilus</name>
    <dbReference type="NCBI Taxonomy" id="2949333"/>
    <lineage>
        <taxon>Bacteria</taxon>
        <taxon>Bacillati</taxon>
        <taxon>Bacillota</taxon>
        <taxon>Clostridia</taxon>
        <taxon>Lachnospirales</taxon>
        <taxon>Lachnospiraceae</taxon>
        <taxon>Ohessyouella</taxon>
    </lineage>
</organism>
<dbReference type="InterPro" id="IPR002842">
    <property type="entry name" value="ATPase_V1_Esu"/>
</dbReference>
<keyword evidence="4" id="KW-0375">Hydrogen ion transport</keyword>
<dbReference type="EMBL" id="JAMZFV010000021">
    <property type="protein sequence ID" value="MCP1110988.1"/>
    <property type="molecule type" value="Genomic_DNA"/>
</dbReference>
<comment type="similarity">
    <text evidence="1 4">Belongs to the V-ATPase E subunit family.</text>
</comment>
<evidence type="ECO:0000256" key="1">
    <source>
        <dbReference type="ARBA" id="ARBA00005901"/>
    </source>
</evidence>
<keyword evidence="7" id="KW-1185">Reference proteome</keyword>
<evidence type="ECO:0000256" key="4">
    <source>
        <dbReference type="HAMAP-Rule" id="MF_00311"/>
    </source>
</evidence>
<keyword evidence="2 4" id="KW-0813">Transport</keyword>
<dbReference type="Proteomes" id="UP001523565">
    <property type="component" value="Unassembled WGS sequence"/>
</dbReference>
<comment type="caution">
    <text evidence="6">The sequence shown here is derived from an EMBL/GenBank/DDBJ whole genome shotgun (WGS) entry which is preliminary data.</text>
</comment>
<dbReference type="RefSeq" id="WP_262069869.1">
    <property type="nucleotide sequence ID" value="NZ_JAMXOC010000021.1"/>
</dbReference>
<evidence type="ECO:0000256" key="2">
    <source>
        <dbReference type="ARBA" id="ARBA00022448"/>
    </source>
</evidence>